<evidence type="ECO:0000313" key="2">
    <source>
        <dbReference type="EMBL" id="OLP83217.1"/>
    </source>
</evidence>
<evidence type="ECO:0000313" key="3">
    <source>
        <dbReference type="Proteomes" id="UP000186817"/>
    </source>
</evidence>
<dbReference type="EMBL" id="LSRX01001131">
    <property type="protein sequence ID" value="OLP83217.1"/>
    <property type="molecule type" value="Genomic_DNA"/>
</dbReference>
<reference evidence="2 3" key="1">
    <citation type="submission" date="2016-02" db="EMBL/GenBank/DDBJ databases">
        <title>Genome analysis of coral dinoflagellate symbionts highlights evolutionary adaptations to a symbiotic lifestyle.</title>
        <authorList>
            <person name="Aranda M."/>
            <person name="Li Y."/>
            <person name="Liew Y.J."/>
            <person name="Baumgarten S."/>
            <person name="Simakov O."/>
            <person name="Wilson M."/>
            <person name="Piel J."/>
            <person name="Ashoor H."/>
            <person name="Bougouffa S."/>
            <person name="Bajic V.B."/>
            <person name="Ryu T."/>
            <person name="Ravasi T."/>
            <person name="Bayer T."/>
            <person name="Micklem G."/>
            <person name="Kim H."/>
            <person name="Bhak J."/>
            <person name="Lajeunesse T.C."/>
            <person name="Voolstra C.R."/>
        </authorList>
    </citation>
    <scope>NUCLEOTIDE SEQUENCE [LARGE SCALE GENOMIC DNA]</scope>
    <source>
        <strain evidence="2 3">CCMP2467</strain>
    </source>
</reference>
<proteinExistence type="predicted"/>
<feature type="compositionally biased region" description="Low complexity" evidence="1">
    <location>
        <begin position="771"/>
        <end position="784"/>
    </location>
</feature>
<evidence type="ECO:0000256" key="1">
    <source>
        <dbReference type="SAM" id="MobiDB-lite"/>
    </source>
</evidence>
<dbReference type="InterPro" id="IPR027417">
    <property type="entry name" value="P-loop_NTPase"/>
</dbReference>
<protein>
    <submittedName>
        <fullName evidence="2">Uncharacterized protein</fullName>
    </submittedName>
</protein>
<dbReference type="Proteomes" id="UP000186817">
    <property type="component" value="Unassembled WGS sequence"/>
</dbReference>
<dbReference type="AlphaFoldDB" id="A0A1Q9CK34"/>
<feature type="region of interest" description="Disordered" evidence="1">
    <location>
        <begin position="892"/>
        <end position="914"/>
    </location>
</feature>
<feature type="compositionally biased region" description="Acidic residues" evidence="1">
    <location>
        <begin position="818"/>
        <end position="829"/>
    </location>
</feature>
<feature type="region of interest" description="Disordered" evidence="1">
    <location>
        <begin position="656"/>
        <end position="705"/>
    </location>
</feature>
<feature type="region of interest" description="Disordered" evidence="1">
    <location>
        <begin position="726"/>
        <end position="873"/>
    </location>
</feature>
<feature type="compositionally biased region" description="Low complexity" evidence="1">
    <location>
        <begin position="892"/>
        <end position="913"/>
    </location>
</feature>
<feature type="compositionally biased region" description="Basic and acidic residues" evidence="1">
    <location>
        <begin position="412"/>
        <end position="428"/>
    </location>
</feature>
<name>A0A1Q9CK34_SYMMI</name>
<feature type="compositionally biased region" description="Basic and acidic residues" evidence="1">
    <location>
        <begin position="693"/>
        <end position="702"/>
    </location>
</feature>
<feature type="compositionally biased region" description="Pro residues" evidence="1">
    <location>
        <begin position="467"/>
        <end position="476"/>
    </location>
</feature>
<sequence length="995" mass="109850">MELFGVSISTGLVSGMPKKAQEAAPIASPELVFKPPPRRTYDNFDDMLEGCSEPRRSDESSHPRTSSKREPEHWIKNELIYIPGFVCSKCSNKYVDGMVECGVCRRRLGEITDLSVIAEPDRQRRLAALEGRLPNIIDLQPSSGLNKQRVRASGKGDEASDRVQSTASTIRAKVINQQKQADHKFSTTPQDRMNIDPLQAHNFAKAGLSFFTVEALQRFANVRLPNPRGKGKGKGSATLYDATGKLAFVWVFGQSEIDLLTECLVCFHDRFYTIDEIAVLIKAVKSNQQEFSVLLFNGEKHHMVQTEILAIMGELADIFARELPQSRNPDERGYPELVLGRELTVPPGVSELGQRQLNELLANTPYFQRQPEYHMDRRIGQSTVARQRFTTSAPAQERRPPAPPVPTARRGRSSDERASPRTGVERNRTRSPIGRNRPTETHIRTSGSAFLGDRPDESNTAASSSGPTPPANPPPRRAQRDPNNYISDEDWAAMRSGRPFTAPETDASAANDAADAASEISSVIDLTRPAQWAERYRRRPNDPVTFGYFSDTVRISDRERRARQTVVDFFEQLETAGFLYANFRLGYDEFGNLIDPNYARRLGWNRVDQYQWAVFACMTEDVYIAEHVINMIPSYDNPHGFTSLDTSHVQWKSSLPARAPVPRPGPSSKSEGRPSPVAKEGKAKKKSGLAQKHSHEDLKAQAEAEDFAAPFRDGVLDRVDEVRRGPAATRKVAAQTKLQRMEHPEDLASPFRDAQAHGSKALPRKPAPIGATPSRLSSSSMAASKPILRGQPTKTKRPGSLSSSAKEDLAAEMFLNQEQEEASSEEIVLEEVPMQSQKRKPLQTEVQPPISIMPQGKLKKKLEQRTPSSQLQLSLSSQVTANFPAELPAAAKSATSATASERSSSSESGPLAGDGMEAALLEALRSEGPEAVNAFQAALAEGTQPVQSVKLCFVGHARAGKTSTLNALAGRAFNPEQPSTHGRWLSARFARRWRA</sequence>
<feature type="region of interest" description="Disordered" evidence="1">
    <location>
        <begin position="389"/>
        <end position="483"/>
    </location>
</feature>
<organism evidence="2 3">
    <name type="scientific">Symbiodinium microadriaticum</name>
    <name type="common">Dinoflagellate</name>
    <name type="synonym">Zooxanthella microadriatica</name>
    <dbReference type="NCBI Taxonomy" id="2951"/>
    <lineage>
        <taxon>Eukaryota</taxon>
        <taxon>Sar</taxon>
        <taxon>Alveolata</taxon>
        <taxon>Dinophyceae</taxon>
        <taxon>Suessiales</taxon>
        <taxon>Symbiodiniaceae</taxon>
        <taxon>Symbiodinium</taxon>
    </lineage>
</organism>
<feature type="compositionally biased region" description="Basic and acidic residues" evidence="1">
    <location>
        <begin position="52"/>
        <end position="70"/>
    </location>
</feature>
<comment type="caution">
    <text evidence="2">The sequence shown here is derived from an EMBL/GenBank/DDBJ whole genome shotgun (WGS) entry which is preliminary data.</text>
</comment>
<feature type="region of interest" description="Disordered" evidence="1">
    <location>
        <begin position="43"/>
        <end position="70"/>
    </location>
</feature>
<gene>
    <name evidence="2" type="ORF">AK812_SmicGene36040</name>
</gene>
<keyword evidence="3" id="KW-1185">Reference proteome</keyword>
<accession>A0A1Q9CK34</accession>
<dbReference type="OrthoDB" id="10311614at2759"/>
<dbReference type="SUPFAM" id="SSF52540">
    <property type="entry name" value="P-loop containing nucleoside triphosphate hydrolases"/>
    <property type="match status" value="1"/>
</dbReference>